<evidence type="ECO:0000313" key="2">
    <source>
        <dbReference type="EMBL" id="CAI9611450.1"/>
    </source>
</evidence>
<dbReference type="EMBL" id="CATNWA010019130">
    <property type="protein sequence ID" value="CAI9611450.1"/>
    <property type="molecule type" value="Genomic_DNA"/>
</dbReference>
<dbReference type="Proteomes" id="UP001162483">
    <property type="component" value="Unassembled WGS sequence"/>
</dbReference>
<evidence type="ECO:0000256" key="1">
    <source>
        <dbReference type="SAM" id="MobiDB-lite"/>
    </source>
</evidence>
<reference evidence="2" key="1">
    <citation type="submission" date="2023-05" db="EMBL/GenBank/DDBJ databases">
        <authorList>
            <person name="Stuckert A."/>
        </authorList>
    </citation>
    <scope>NUCLEOTIDE SEQUENCE</scope>
</reference>
<name>A0ABN9GQ15_9NEOB</name>
<evidence type="ECO:0000313" key="3">
    <source>
        <dbReference type="Proteomes" id="UP001162483"/>
    </source>
</evidence>
<feature type="region of interest" description="Disordered" evidence="1">
    <location>
        <begin position="26"/>
        <end position="59"/>
    </location>
</feature>
<proteinExistence type="predicted"/>
<sequence>MYVKSCKIVLKKMTFFFKNFQISPPPRGRPYVTTSQGLEHRRRMPASARGDGRGRCRGH</sequence>
<feature type="compositionally biased region" description="Basic and acidic residues" evidence="1">
    <location>
        <begin position="50"/>
        <end position="59"/>
    </location>
</feature>
<gene>
    <name evidence="2" type="ORF">SPARVUS_LOCUS14564849</name>
</gene>
<feature type="non-terminal residue" evidence="2">
    <location>
        <position position="59"/>
    </location>
</feature>
<accession>A0ABN9GQ15</accession>
<comment type="caution">
    <text evidence="2">The sequence shown here is derived from an EMBL/GenBank/DDBJ whole genome shotgun (WGS) entry which is preliminary data.</text>
</comment>
<organism evidence="2 3">
    <name type="scientific">Staurois parvus</name>
    <dbReference type="NCBI Taxonomy" id="386267"/>
    <lineage>
        <taxon>Eukaryota</taxon>
        <taxon>Metazoa</taxon>
        <taxon>Chordata</taxon>
        <taxon>Craniata</taxon>
        <taxon>Vertebrata</taxon>
        <taxon>Euteleostomi</taxon>
        <taxon>Amphibia</taxon>
        <taxon>Batrachia</taxon>
        <taxon>Anura</taxon>
        <taxon>Neobatrachia</taxon>
        <taxon>Ranoidea</taxon>
        <taxon>Ranidae</taxon>
        <taxon>Staurois</taxon>
    </lineage>
</organism>
<protein>
    <submittedName>
        <fullName evidence="2">Uncharacterized protein</fullName>
    </submittedName>
</protein>
<keyword evidence="3" id="KW-1185">Reference proteome</keyword>